<proteinExistence type="predicted"/>
<accession>A0A1F7F2M2</accession>
<comment type="caution">
    <text evidence="1">The sequence shown here is derived from an EMBL/GenBank/DDBJ whole genome shotgun (WGS) entry which is preliminary data.</text>
</comment>
<gene>
    <name evidence="1" type="ORF">A2519_12755</name>
</gene>
<dbReference type="Proteomes" id="UP000179243">
    <property type="component" value="Unassembled WGS sequence"/>
</dbReference>
<evidence type="ECO:0000313" key="2">
    <source>
        <dbReference type="Proteomes" id="UP000179243"/>
    </source>
</evidence>
<dbReference type="EMBL" id="MFYX01000138">
    <property type="protein sequence ID" value="OGK00914.1"/>
    <property type="molecule type" value="Genomic_DNA"/>
</dbReference>
<sequence length="313" mass="34860">MSEIMRTVFILCLICVISVIHAVEFNVTAEAHSGYETGVYDPADSLFNASPLVSVLAEPLVAFDINSQLRAQLSTEVCAAYRFSANSDFNAGPALRIVRERPQGSTEWGLSAGYYALAGSVDPDQPMDYWLYSFTAASVKKQKDPFKLSYSLTVLDGSAEARTDIKNKLKVKKTFKIATAFSPSLGTGIGLNLSNIEGYSYGEVDAVFSSYSIFHEQHMFMTMLYFTYRTFGSQETENGARVIKNTKKSGQSPASTNLLSTRIVTVFIIYTYELSKKLDIEVEYSYRSSSSDFSTFEPSHQVLVGFLWRLREL</sequence>
<reference evidence="1 2" key="1">
    <citation type="journal article" date="2016" name="Nat. Commun.">
        <title>Thousands of microbial genomes shed light on interconnected biogeochemical processes in an aquifer system.</title>
        <authorList>
            <person name="Anantharaman K."/>
            <person name="Brown C.T."/>
            <person name="Hug L.A."/>
            <person name="Sharon I."/>
            <person name="Castelle C.J."/>
            <person name="Probst A.J."/>
            <person name="Thomas B.C."/>
            <person name="Singh A."/>
            <person name="Wilkins M.J."/>
            <person name="Karaoz U."/>
            <person name="Brodie E.L."/>
            <person name="Williams K.H."/>
            <person name="Hubbard S.S."/>
            <person name="Banfield J.F."/>
        </authorList>
    </citation>
    <scope>NUCLEOTIDE SEQUENCE [LARGE SCALE GENOMIC DNA]</scope>
</reference>
<organism evidence="1 2">
    <name type="scientific">Candidatus Raymondbacteria bacterium RIFOXYD12_FULL_49_13</name>
    <dbReference type="NCBI Taxonomy" id="1817890"/>
    <lineage>
        <taxon>Bacteria</taxon>
        <taxon>Raymondiibacteriota</taxon>
    </lineage>
</organism>
<protein>
    <submittedName>
        <fullName evidence="1">Uncharacterized protein</fullName>
    </submittedName>
</protein>
<name>A0A1F7F2M2_UNCRA</name>
<evidence type="ECO:0000313" key="1">
    <source>
        <dbReference type="EMBL" id="OGK00914.1"/>
    </source>
</evidence>
<dbReference type="AlphaFoldDB" id="A0A1F7F2M2"/>